<dbReference type="InterPro" id="IPR058383">
    <property type="entry name" value="DUF8070"/>
</dbReference>
<gene>
    <name evidence="3" type="ORF">GCM10009019_04720</name>
</gene>
<keyword evidence="1" id="KW-0812">Transmembrane</keyword>
<accession>A0AAV3SZ76</accession>
<feature type="transmembrane region" description="Helical" evidence="1">
    <location>
        <begin position="38"/>
        <end position="56"/>
    </location>
</feature>
<keyword evidence="1" id="KW-1133">Transmembrane helix</keyword>
<feature type="transmembrane region" description="Helical" evidence="1">
    <location>
        <begin position="92"/>
        <end position="112"/>
    </location>
</feature>
<protein>
    <recommendedName>
        <fullName evidence="2">DUF8070 domain-containing protein</fullName>
    </recommendedName>
</protein>
<dbReference type="RefSeq" id="WP_227261815.1">
    <property type="nucleotide sequence ID" value="NZ_BAAADU010000002.1"/>
</dbReference>
<evidence type="ECO:0000313" key="4">
    <source>
        <dbReference type="Proteomes" id="UP001500194"/>
    </source>
</evidence>
<feature type="transmembrane region" description="Helical" evidence="1">
    <location>
        <begin position="12"/>
        <end position="32"/>
    </location>
</feature>
<keyword evidence="4" id="KW-1185">Reference proteome</keyword>
<dbReference type="AlphaFoldDB" id="A0AAV3SZ76"/>
<feature type="domain" description="DUF8070" evidence="2">
    <location>
        <begin position="1"/>
        <end position="111"/>
    </location>
</feature>
<dbReference type="Proteomes" id="UP001500194">
    <property type="component" value="Unassembled WGS sequence"/>
</dbReference>
<proteinExistence type="predicted"/>
<dbReference type="EMBL" id="BAAADU010000002">
    <property type="protein sequence ID" value="GAA0645586.1"/>
    <property type="molecule type" value="Genomic_DNA"/>
</dbReference>
<evidence type="ECO:0000313" key="3">
    <source>
        <dbReference type="EMBL" id="GAA0645586.1"/>
    </source>
</evidence>
<evidence type="ECO:0000256" key="1">
    <source>
        <dbReference type="SAM" id="Phobius"/>
    </source>
</evidence>
<reference evidence="3 4" key="1">
    <citation type="journal article" date="2019" name="Int. J. Syst. Evol. Microbiol.">
        <title>The Global Catalogue of Microorganisms (GCM) 10K type strain sequencing project: providing services to taxonomists for standard genome sequencing and annotation.</title>
        <authorList>
            <consortium name="The Broad Institute Genomics Platform"/>
            <consortium name="The Broad Institute Genome Sequencing Center for Infectious Disease"/>
            <person name="Wu L."/>
            <person name="Ma J."/>
        </authorList>
    </citation>
    <scope>NUCLEOTIDE SEQUENCE [LARGE SCALE GENOMIC DNA]</scope>
    <source>
        <strain evidence="3 4">JCM 16327</strain>
    </source>
</reference>
<organism evidence="3 4">
    <name type="scientific">Salarchaeum japonicum</name>
    <dbReference type="NCBI Taxonomy" id="555573"/>
    <lineage>
        <taxon>Archaea</taxon>
        <taxon>Methanobacteriati</taxon>
        <taxon>Methanobacteriota</taxon>
        <taxon>Stenosarchaea group</taxon>
        <taxon>Halobacteria</taxon>
        <taxon>Halobacteriales</taxon>
        <taxon>Halobacteriaceae</taxon>
    </lineage>
</organism>
<comment type="caution">
    <text evidence="3">The sequence shown here is derived from an EMBL/GenBank/DDBJ whole genome shotgun (WGS) entry which is preliminary data.</text>
</comment>
<sequence>MNWSLFAKVVGVYGVLAAGATAAVLFAVASVASVALPWVSIGLVLGGGVLVAFSLGRTDVGVDTASTAAETGFGGGNAAQYRPDALPLASRVVFAVYFAGLVAWGAATFPFVT</sequence>
<keyword evidence="1" id="KW-0472">Membrane</keyword>
<dbReference type="GeneID" id="68572412"/>
<evidence type="ECO:0000259" key="2">
    <source>
        <dbReference type="Pfam" id="PF26267"/>
    </source>
</evidence>
<name>A0AAV3SZ76_9EURY</name>
<dbReference type="Pfam" id="PF26267">
    <property type="entry name" value="DUF8070"/>
    <property type="match status" value="1"/>
</dbReference>